<reference evidence="2 3" key="1">
    <citation type="journal article" date="2016" name="Nat. Commun.">
        <title>Thousands of microbial genomes shed light on interconnected biogeochemical processes in an aquifer system.</title>
        <authorList>
            <person name="Anantharaman K."/>
            <person name="Brown C.T."/>
            <person name="Hug L.A."/>
            <person name="Sharon I."/>
            <person name="Castelle C.J."/>
            <person name="Probst A.J."/>
            <person name="Thomas B.C."/>
            <person name="Singh A."/>
            <person name="Wilkins M.J."/>
            <person name="Karaoz U."/>
            <person name="Brodie E.L."/>
            <person name="Williams K.H."/>
            <person name="Hubbard S.S."/>
            <person name="Banfield J.F."/>
        </authorList>
    </citation>
    <scope>NUCLEOTIDE SEQUENCE [LARGE SCALE GENOMIC DNA]</scope>
</reference>
<evidence type="ECO:0000313" key="2">
    <source>
        <dbReference type="EMBL" id="OHB15014.1"/>
    </source>
</evidence>
<comment type="caution">
    <text evidence="2">The sequence shown here is derived from an EMBL/GenBank/DDBJ whole genome shotgun (WGS) entry which is preliminary data.</text>
</comment>
<gene>
    <name evidence="2" type="ORF">A2431_03135</name>
</gene>
<keyword evidence="1" id="KW-1133">Transmembrane helix</keyword>
<dbReference type="Pfam" id="PF05137">
    <property type="entry name" value="PilN"/>
    <property type="match status" value="1"/>
</dbReference>
<sequence length="181" mass="20206">MNLLPIIEKEAVKKGLKRRFIIMAALLLAVSFGVGVIMLVPSYFLVMGNISKIEMNNSSIGIENKGEVEEMLNLPIEINSKLKFMQNIGANQLTIEVFSKIIKFVPEKVIIDSITFSRNEAYKEKNGILVLVSGTSVDRNSLISFSNSLEQSKDFTFVDVPVSSLTKDKNLPFSINIFIEN</sequence>
<keyword evidence="1" id="KW-0472">Membrane</keyword>
<name>A0A1G2V057_9BACT</name>
<evidence type="ECO:0000313" key="3">
    <source>
        <dbReference type="Proteomes" id="UP000177697"/>
    </source>
</evidence>
<proteinExistence type="predicted"/>
<feature type="transmembrane region" description="Helical" evidence="1">
    <location>
        <begin position="20"/>
        <end position="46"/>
    </location>
</feature>
<keyword evidence="1" id="KW-0812">Transmembrane</keyword>
<evidence type="ECO:0000256" key="1">
    <source>
        <dbReference type="SAM" id="Phobius"/>
    </source>
</evidence>
<dbReference type="Proteomes" id="UP000177697">
    <property type="component" value="Unassembled WGS sequence"/>
</dbReference>
<protein>
    <submittedName>
        <fullName evidence="2">Uncharacterized protein</fullName>
    </submittedName>
</protein>
<dbReference type="InterPro" id="IPR007813">
    <property type="entry name" value="PilN"/>
</dbReference>
<dbReference type="EMBL" id="MHWW01000011">
    <property type="protein sequence ID" value="OHB15014.1"/>
    <property type="molecule type" value="Genomic_DNA"/>
</dbReference>
<accession>A0A1G2V057</accession>
<dbReference type="AlphaFoldDB" id="A0A1G2V057"/>
<organism evidence="2 3">
    <name type="scientific">Candidatus Zambryskibacteria bacterium RIFOXYC1_FULL_39_10</name>
    <dbReference type="NCBI Taxonomy" id="1802779"/>
    <lineage>
        <taxon>Bacteria</taxon>
        <taxon>Candidatus Zambryskiibacteriota</taxon>
    </lineage>
</organism>